<keyword evidence="3" id="KW-0472">Membrane</keyword>
<dbReference type="Gene3D" id="3.30.497.10">
    <property type="entry name" value="Antithrombin, subunit I, domain 2"/>
    <property type="match status" value="1"/>
</dbReference>
<organism evidence="5 6">
    <name type="scientific">Onchocerca volvulus</name>
    <dbReference type="NCBI Taxonomy" id="6282"/>
    <lineage>
        <taxon>Eukaryota</taxon>
        <taxon>Metazoa</taxon>
        <taxon>Ecdysozoa</taxon>
        <taxon>Nematoda</taxon>
        <taxon>Chromadorea</taxon>
        <taxon>Rhabditida</taxon>
        <taxon>Spirurina</taxon>
        <taxon>Spiruromorpha</taxon>
        <taxon>Filarioidea</taxon>
        <taxon>Onchocercidae</taxon>
        <taxon>Onchocerca</taxon>
    </lineage>
</organism>
<reference evidence="5" key="2">
    <citation type="submission" date="2022-06" db="UniProtKB">
        <authorList>
            <consortium name="EnsemblMetazoa"/>
        </authorList>
    </citation>
    <scope>IDENTIFICATION</scope>
</reference>
<dbReference type="SUPFAM" id="SSF56574">
    <property type="entry name" value="Serpins"/>
    <property type="match status" value="1"/>
</dbReference>
<evidence type="ECO:0000313" key="5">
    <source>
        <dbReference type="EnsemblMetazoa" id="OVOC1850.1"/>
    </source>
</evidence>
<dbReference type="Proteomes" id="UP000024404">
    <property type="component" value="Unassembled WGS sequence"/>
</dbReference>
<evidence type="ECO:0000256" key="1">
    <source>
        <dbReference type="ARBA" id="ARBA00009500"/>
    </source>
</evidence>
<keyword evidence="6" id="KW-1185">Reference proteome</keyword>
<keyword evidence="3" id="KW-0812">Transmembrane</keyword>
<dbReference type="PANTHER" id="PTHR11461">
    <property type="entry name" value="SERINE PROTEASE INHIBITOR, SERPIN"/>
    <property type="match status" value="1"/>
</dbReference>
<proteinExistence type="inferred from homology"/>
<dbReference type="Gene3D" id="2.30.39.10">
    <property type="entry name" value="Alpha-1-antitrypsin, domain 1"/>
    <property type="match status" value="1"/>
</dbReference>
<name>A0A8R1XR60_ONCVO</name>
<reference evidence="6" key="1">
    <citation type="submission" date="2013-10" db="EMBL/GenBank/DDBJ databases">
        <title>Genome sequencing of Onchocerca volvulus.</title>
        <authorList>
            <person name="Cotton J."/>
            <person name="Tsai J."/>
            <person name="Stanley E."/>
            <person name="Tracey A."/>
            <person name="Holroyd N."/>
            <person name="Lustigman S."/>
            <person name="Berriman M."/>
        </authorList>
    </citation>
    <scope>NUCLEOTIDE SEQUENCE</scope>
</reference>
<dbReference type="InterPro" id="IPR042178">
    <property type="entry name" value="Serpin_sf_1"/>
</dbReference>
<dbReference type="EMBL" id="CMVM020000057">
    <property type="status" value="NOT_ANNOTATED_CDS"/>
    <property type="molecule type" value="Genomic_DNA"/>
</dbReference>
<evidence type="ECO:0000256" key="3">
    <source>
        <dbReference type="SAM" id="Phobius"/>
    </source>
</evidence>
<dbReference type="AlphaFoldDB" id="A0A8R1XR60"/>
<dbReference type="OMA" id="PMMQLNA"/>
<evidence type="ECO:0000313" key="6">
    <source>
        <dbReference type="Proteomes" id="UP000024404"/>
    </source>
</evidence>
<dbReference type="SMART" id="SM00093">
    <property type="entry name" value="SERPIN"/>
    <property type="match status" value="1"/>
</dbReference>
<dbReference type="InterPro" id="IPR000215">
    <property type="entry name" value="Serpin_fam"/>
</dbReference>
<dbReference type="GO" id="GO:0004867">
    <property type="term" value="F:serine-type endopeptidase inhibitor activity"/>
    <property type="evidence" value="ECO:0007669"/>
    <property type="project" value="InterPro"/>
</dbReference>
<evidence type="ECO:0000256" key="2">
    <source>
        <dbReference type="RuleBase" id="RU000411"/>
    </source>
</evidence>
<dbReference type="GO" id="GO:0005615">
    <property type="term" value="C:extracellular space"/>
    <property type="evidence" value="ECO:0007669"/>
    <property type="project" value="InterPro"/>
</dbReference>
<dbReference type="EnsemblMetazoa" id="OVOC1850.1">
    <property type="protein sequence ID" value="OVOC1850.1"/>
    <property type="gene ID" value="WBGene00238659"/>
</dbReference>
<dbReference type="InterPro" id="IPR023795">
    <property type="entry name" value="Serpin_CS"/>
</dbReference>
<dbReference type="CDD" id="cd00172">
    <property type="entry name" value="serpin"/>
    <property type="match status" value="1"/>
</dbReference>
<dbReference type="PANTHER" id="PTHR11461:SF211">
    <property type="entry name" value="GH10112P-RELATED"/>
    <property type="match status" value="1"/>
</dbReference>
<accession>A0A8R1XR60</accession>
<feature type="transmembrane region" description="Helical" evidence="3">
    <location>
        <begin position="52"/>
        <end position="69"/>
    </location>
</feature>
<dbReference type="PROSITE" id="PS00284">
    <property type="entry name" value="SERPIN"/>
    <property type="match status" value="1"/>
</dbReference>
<sequence length="408" mass="47084">MVKQTITAILLLFASTQFVLIFGRTSLTVDYAQFDFAVRLIQETARSGRSVILSPTSISTALFTIYLAANGETKQRLQKILGGNAGEIEIQQYFAKLLADVVGIKNNKHILNIANRFYVREGFSIKPSFPYILQSYYGEILQNFNYEQRNDLAKELNSLVSSNTDKKITEMMTTTNVDLETKVLVLNGIYFKGTWKEQFTWGAKSKFDISRRETKEVMMMQLRAKLPYYETLSLQLVKLPYIGDELEMVIILPKMRFDLMNIREKMKGEDLFNYIRKAYPTEVEVKLPKFKLKEELNLEHALRRIGIMNFISENSNLRELSDESVSISNVIHDASFEVDKEGTGTTAQTEFDYFDISIKYFQRFNADQPFLFFVVKNLQKEKQEENEKSDIGHQTILYAGQCGSFCSF</sequence>
<dbReference type="InterPro" id="IPR036186">
    <property type="entry name" value="Serpin_sf"/>
</dbReference>
<dbReference type="InterPro" id="IPR042185">
    <property type="entry name" value="Serpin_sf_2"/>
</dbReference>
<feature type="domain" description="Serpin" evidence="4">
    <location>
        <begin position="34"/>
        <end position="377"/>
    </location>
</feature>
<dbReference type="Pfam" id="PF00079">
    <property type="entry name" value="Serpin"/>
    <property type="match status" value="1"/>
</dbReference>
<keyword evidence="3" id="KW-1133">Transmembrane helix</keyword>
<dbReference type="InterPro" id="IPR023796">
    <property type="entry name" value="Serpin_dom"/>
</dbReference>
<comment type="similarity">
    <text evidence="1 2">Belongs to the serpin family.</text>
</comment>
<evidence type="ECO:0000259" key="4">
    <source>
        <dbReference type="SMART" id="SM00093"/>
    </source>
</evidence>
<protein>
    <submittedName>
        <fullName evidence="5">SERPIN domain-containing protein</fullName>
    </submittedName>
</protein>